<dbReference type="PROSITE" id="PS50850">
    <property type="entry name" value="MFS"/>
    <property type="match status" value="1"/>
</dbReference>
<comment type="subcellular location">
    <subcellularLocation>
        <location evidence="1">Cell membrane</location>
        <topology evidence="1">Multi-pass membrane protein</topology>
    </subcellularLocation>
</comment>
<dbReference type="InterPro" id="IPR011701">
    <property type="entry name" value="MFS"/>
</dbReference>
<feature type="transmembrane region" description="Helical" evidence="7">
    <location>
        <begin position="115"/>
        <end position="136"/>
    </location>
</feature>
<dbReference type="PANTHER" id="PTHR42718">
    <property type="entry name" value="MAJOR FACILITATOR SUPERFAMILY MULTIDRUG TRANSPORTER MFSC"/>
    <property type="match status" value="1"/>
</dbReference>
<proteinExistence type="predicted"/>
<dbReference type="InterPro" id="IPR036259">
    <property type="entry name" value="MFS_trans_sf"/>
</dbReference>
<evidence type="ECO:0000256" key="1">
    <source>
        <dbReference type="ARBA" id="ARBA00004651"/>
    </source>
</evidence>
<feature type="transmembrane region" description="Helical" evidence="7">
    <location>
        <begin position="440"/>
        <end position="462"/>
    </location>
</feature>
<evidence type="ECO:0000256" key="3">
    <source>
        <dbReference type="ARBA" id="ARBA00022475"/>
    </source>
</evidence>
<dbReference type="GO" id="GO:0005886">
    <property type="term" value="C:plasma membrane"/>
    <property type="evidence" value="ECO:0007669"/>
    <property type="project" value="UniProtKB-SubCell"/>
</dbReference>
<feature type="transmembrane region" description="Helical" evidence="7">
    <location>
        <begin position="361"/>
        <end position="385"/>
    </location>
</feature>
<dbReference type="GO" id="GO:0022857">
    <property type="term" value="F:transmembrane transporter activity"/>
    <property type="evidence" value="ECO:0007669"/>
    <property type="project" value="InterPro"/>
</dbReference>
<protein>
    <submittedName>
        <fullName evidence="9">SaqJ</fullName>
    </submittedName>
</protein>
<evidence type="ECO:0000256" key="7">
    <source>
        <dbReference type="SAM" id="Phobius"/>
    </source>
</evidence>
<evidence type="ECO:0000256" key="6">
    <source>
        <dbReference type="ARBA" id="ARBA00023136"/>
    </source>
</evidence>
<feature type="domain" description="Major facilitator superfamily (MFS) profile" evidence="8">
    <location>
        <begin position="20"/>
        <end position="466"/>
    </location>
</feature>
<gene>
    <name evidence="9" type="primary">saqJ</name>
</gene>
<dbReference type="Gene3D" id="1.20.1250.20">
    <property type="entry name" value="MFS general substrate transporter like domains"/>
    <property type="match status" value="1"/>
</dbReference>
<reference evidence="9" key="2">
    <citation type="journal article" date="2009" name="ChemBioChem">
        <title>Cloning and sequencing of the biosynthetic gene cluster for saquayamycin Z and galtamycin B and the elucidation of the assembly of their saccharide chains.</title>
        <authorList>
            <person name="Erb A."/>
            <person name="Luzhetskyy A."/>
            <person name="Hardter U."/>
            <person name="Bechthold A."/>
        </authorList>
    </citation>
    <scope>NUCLEOTIDE SEQUENCE</scope>
    <source>
        <strain evidence="9">Tu 6368</strain>
    </source>
</reference>
<keyword evidence="3" id="KW-1003">Cell membrane</keyword>
<evidence type="ECO:0000256" key="5">
    <source>
        <dbReference type="ARBA" id="ARBA00022989"/>
    </source>
</evidence>
<feature type="transmembrane region" description="Helical" evidence="7">
    <location>
        <begin position="337"/>
        <end position="355"/>
    </location>
</feature>
<evidence type="ECO:0000313" key="9">
    <source>
        <dbReference type="EMBL" id="ACP19362.1"/>
    </source>
</evidence>
<evidence type="ECO:0000256" key="2">
    <source>
        <dbReference type="ARBA" id="ARBA00022448"/>
    </source>
</evidence>
<dbReference type="InterPro" id="IPR020846">
    <property type="entry name" value="MFS_dom"/>
</dbReference>
<evidence type="ECO:0000256" key="4">
    <source>
        <dbReference type="ARBA" id="ARBA00022692"/>
    </source>
</evidence>
<feature type="transmembrane region" description="Helical" evidence="7">
    <location>
        <begin position="305"/>
        <end position="325"/>
    </location>
</feature>
<feature type="transmembrane region" description="Helical" evidence="7">
    <location>
        <begin position="406"/>
        <end position="428"/>
    </location>
</feature>
<keyword evidence="2" id="KW-0813">Transport</keyword>
<dbReference type="PANTHER" id="PTHR42718:SF46">
    <property type="entry name" value="BLR6921 PROTEIN"/>
    <property type="match status" value="1"/>
</dbReference>
<sequence>MTAAPASATDTDQARHPWGLLLVLSGNMLLDALEVAVLIVALPTIAADLALPLVQAQWLVSGFALGFGGSLLFGRRIVDLLGRRRAYLLAMAGFALASAVAGLASAVVALVAARLVKGFCAALTATTGLAMISTAFPAGRARDRALSVYTLLGASGFSVGLVLSGLLTSVSWRWTLLFPAPVALGLLLAARRHVPRDPPRPTGGGAHLAASAPVFLAGAVLLAYGLVSGPVRGWTDPWAAGALLLGGALLILFRYVGGATVAPLLRAHRSLAQAAIGAGALNGSYWGLLLVLTLHLQAVRGGTPLGTAVALLPASVPLALSAPWAGRVVRRIGAARLVALGAALPLLGYLLALRLDPASGYLTAVLPTLLLVSLGFVLSFAALHVRATEGVPVALRERATATYQTAVQLTGALTVALVAGLLVAAGGAPTPSPALTAGGYQPALLVIAAVGAIGFLVALAGLPPGGRRA</sequence>
<organism evidence="9">
    <name type="scientific">Micromonospora sp. Tu 6368</name>
    <dbReference type="NCBI Taxonomy" id="428986"/>
    <lineage>
        <taxon>Bacteria</taxon>
        <taxon>Bacillati</taxon>
        <taxon>Actinomycetota</taxon>
        <taxon>Actinomycetes</taxon>
        <taxon>Micromonosporales</taxon>
        <taxon>Micromonosporaceae</taxon>
        <taxon>Micromonospora</taxon>
    </lineage>
</organism>
<feature type="transmembrane region" description="Helical" evidence="7">
    <location>
        <begin position="238"/>
        <end position="262"/>
    </location>
</feature>
<name>C4NYK8_9ACTN</name>
<reference evidence="9" key="1">
    <citation type="journal article" date="2007" name="Appl. Microbiol. Biotechnol.">
        <title>A strategy for cloning glycosyltransferase genes involved in natural product biosynthesis.</title>
        <authorList>
            <person name="Luzhetskyy A."/>
            <person name="Weiss H."/>
            <person name="Charge A."/>
            <person name="Welle E."/>
            <person name="Linnenbrink A."/>
            <person name="Vente A."/>
            <person name="Bechthold A."/>
        </authorList>
    </citation>
    <scope>NUCLEOTIDE SEQUENCE</scope>
    <source>
        <strain evidence="9">Tu 6368</strain>
    </source>
</reference>
<feature type="transmembrane region" description="Helical" evidence="7">
    <location>
        <begin position="86"/>
        <end position="109"/>
    </location>
</feature>
<keyword evidence="4 7" id="KW-0812">Transmembrane</keyword>
<keyword evidence="5 7" id="KW-1133">Transmembrane helix</keyword>
<feature type="transmembrane region" description="Helical" evidence="7">
    <location>
        <begin position="274"/>
        <end position="299"/>
    </location>
</feature>
<feature type="transmembrane region" description="Helical" evidence="7">
    <location>
        <begin position="206"/>
        <end position="226"/>
    </location>
</feature>
<dbReference type="Pfam" id="PF07690">
    <property type="entry name" value="MFS_1"/>
    <property type="match status" value="1"/>
</dbReference>
<dbReference type="SUPFAM" id="SSF103473">
    <property type="entry name" value="MFS general substrate transporter"/>
    <property type="match status" value="1"/>
</dbReference>
<accession>C4NYK8</accession>
<feature type="transmembrane region" description="Helical" evidence="7">
    <location>
        <begin position="148"/>
        <end position="168"/>
    </location>
</feature>
<feature type="transmembrane region" description="Helical" evidence="7">
    <location>
        <begin position="54"/>
        <end position="74"/>
    </location>
</feature>
<dbReference type="Gene3D" id="1.20.1720.10">
    <property type="entry name" value="Multidrug resistance protein D"/>
    <property type="match status" value="1"/>
</dbReference>
<dbReference type="EMBL" id="FJ670504">
    <property type="protein sequence ID" value="ACP19362.1"/>
    <property type="molecule type" value="Genomic_DNA"/>
</dbReference>
<feature type="transmembrane region" description="Helical" evidence="7">
    <location>
        <begin position="20"/>
        <end position="42"/>
    </location>
</feature>
<keyword evidence="6 7" id="KW-0472">Membrane</keyword>
<dbReference type="AlphaFoldDB" id="C4NYK8"/>
<evidence type="ECO:0000259" key="8">
    <source>
        <dbReference type="PROSITE" id="PS50850"/>
    </source>
</evidence>
<feature type="transmembrane region" description="Helical" evidence="7">
    <location>
        <begin position="174"/>
        <end position="194"/>
    </location>
</feature>